<feature type="signal peptide" evidence="9">
    <location>
        <begin position="1"/>
        <end position="19"/>
    </location>
</feature>
<keyword evidence="11" id="KW-0675">Receptor</keyword>
<keyword evidence="5 9" id="KW-0732">Signal</keyword>
<comment type="subcellular location">
    <subcellularLocation>
        <location evidence="1 8">Cell outer membrane</location>
        <topology evidence="1 8">Multi-pass membrane protein</topology>
    </subcellularLocation>
</comment>
<dbReference type="EMBL" id="QEPM01000001">
    <property type="protein sequence ID" value="RDE72280.1"/>
    <property type="molecule type" value="Genomic_DNA"/>
</dbReference>
<dbReference type="Gene3D" id="2.170.130.10">
    <property type="entry name" value="TonB-dependent receptor, plug domain"/>
    <property type="match status" value="1"/>
</dbReference>
<evidence type="ECO:0000256" key="4">
    <source>
        <dbReference type="ARBA" id="ARBA00022692"/>
    </source>
</evidence>
<keyword evidence="7 8" id="KW-0998">Cell outer membrane</keyword>
<evidence type="ECO:0000256" key="5">
    <source>
        <dbReference type="ARBA" id="ARBA00022729"/>
    </source>
</evidence>
<evidence type="ECO:0000313" key="11">
    <source>
        <dbReference type="EMBL" id="RDE72280.1"/>
    </source>
</evidence>
<dbReference type="PANTHER" id="PTHR30069:SF29">
    <property type="entry name" value="HEMOGLOBIN AND HEMOGLOBIN-HAPTOGLOBIN-BINDING PROTEIN 1-RELATED"/>
    <property type="match status" value="1"/>
</dbReference>
<dbReference type="GO" id="GO:0015344">
    <property type="term" value="F:siderophore uptake transmembrane transporter activity"/>
    <property type="evidence" value="ECO:0007669"/>
    <property type="project" value="TreeGrafter"/>
</dbReference>
<evidence type="ECO:0000256" key="1">
    <source>
        <dbReference type="ARBA" id="ARBA00004571"/>
    </source>
</evidence>
<dbReference type="PANTHER" id="PTHR30069">
    <property type="entry name" value="TONB-DEPENDENT OUTER MEMBRANE RECEPTOR"/>
    <property type="match status" value="1"/>
</dbReference>
<keyword evidence="2 8" id="KW-0813">Transport</keyword>
<dbReference type="SUPFAM" id="SSF56935">
    <property type="entry name" value="Porins"/>
    <property type="match status" value="1"/>
</dbReference>
<keyword evidence="4 8" id="KW-0812">Transmembrane</keyword>
<dbReference type="AlphaFoldDB" id="A0A8B2U2X2"/>
<dbReference type="InterPro" id="IPR039426">
    <property type="entry name" value="TonB-dep_rcpt-like"/>
</dbReference>
<feature type="domain" description="TonB-dependent receptor plug" evidence="10">
    <location>
        <begin position="35"/>
        <end position="138"/>
    </location>
</feature>
<comment type="similarity">
    <text evidence="8">Belongs to the TonB-dependent receptor family.</text>
</comment>
<keyword evidence="3 8" id="KW-1134">Transmembrane beta strand</keyword>
<sequence>MKKTLLCTAIAMACAAAYAEEVFTLGQIEVIADKSTDLSTARTNQADLQKNNQIRVSDVAKTTPGVFLERSGARSEHNLLVRGFDARRVPIFIDGIPVYVPYDGNMDIGRFTTFDLSRMDISKGASSVLYGANTLGGAVNLITQKPTQPFEGTIGYGFSHGRSGDTGTNQTYFNLGTKQEYFYAQLSGAFVEKQGLQLSKHYHQINPKGDDGGRAENSVQRDKKLSLKMAFTPNTTDEYALVLSTQKGNKQQPLYSGANKNSQDRYWRWPEWNKDSIYFLSHTQFDSHHLYLNTKVFYDTFKNKLSSFDDATFSTQTLKIKPKKSIKNGDSYYRDYSYGVGIELGGDLTEKDLIKFSSIAKFDVHRGHNEYPKYNRFDPIETSKDRTYSFGLENTHTFSEQTKLITGVSFDHREAKRAESYESENRCESLGKTNVLCPFNVGNKNAFNYQIKLVHSFDQNDEFTLGFAKKTRFPTMKDRYSRRFGSTEPNPYLGPESAYHYETSYMRTFGDWLRLDGALFYSEVKDAIEPVKQPNSMEKNVNYGKEVFKGVELAATIFATDNLRLGANYTYTRAKNKINTSYIIRNIPKHKFFAYVDWKVVPNLSFYISQEAEQGRYSTDGIGRKAELVKLSGFGVTNAKVIYDVTKQFSVEAGVSNLFDKNYYYHAGYPEEGRVYFSNLKYSF</sequence>
<keyword evidence="6 8" id="KW-0472">Membrane</keyword>
<dbReference type="InterPro" id="IPR036942">
    <property type="entry name" value="Beta-barrel_TonB_sf"/>
</dbReference>
<dbReference type="RefSeq" id="WP_111294454.1">
    <property type="nucleotide sequence ID" value="NZ_QEPM01000001.1"/>
</dbReference>
<dbReference type="Proteomes" id="UP000253998">
    <property type="component" value="Unassembled WGS sequence"/>
</dbReference>
<proteinExistence type="inferred from homology"/>
<evidence type="ECO:0000256" key="6">
    <source>
        <dbReference type="ARBA" id="ARBA00023136"/>
    </source>
</evidence>
<evidence type="ECO:0000256" key="7">
    <source>
        <dbReference type="ARBA" id="ARBA00023237"/>
    </source>
</evidence>
<dbReference type="Pfam" id="PF07715">
    <property type="entry name" value="Plug"/>
    <property type="match status" value="1"/>
</dbReference>
<name>A0A8B2U2X2_9PAST</name>
<dbReference type="GO" id="GO:0044718">
    <property type="term" value="P:siderophore transmembrane transport"/>
    <property type="evidence" value="ECO:0007669"/>
    <property type="project" value="TreeGrafter"/>
</dbReference>
<evidence type="ECO:0000256" key="3">
    <source>
        <dbReference type="ARBA" id="ARBA00022452"/>
    </source>
</evidence>
<protein>
    <submittedName>
        <fullName evidence="11">TonB-dependent receptor</fullName>
    </submittedName>
</protein>
<reference evidence="11 12" key="1">
    <citation type="submission" date="2018-05" db="EMBL/GenBank/DDBJ databases">
        <title>Draft Genome Sequences for a Diverse set of 7 Haemophilus Species.</title>
        <authorList>
            <person name="Nichols M."/>
            <person name="Topaz N."/>
            <person name="Wang X."/>
            <person name="Wang X."/>
            <person name="Boxrud D."/>
        </authorList>
    </citation>
    <scope>NUCLEOTIDE SEQUENCE [LARGE SCALE GENOMIC DNA]</scope>
    <source>
        <strain evidence="11 12">C2001002503</strain>
    </source>
</reference>
<evidence type="ECO:0000259" key="10">
    <source>
        <dbReference type="Pfam" id="PF07715"/>
    </source>
</evidence>
<dbReference type="InterPro" id="IPR012910">
    <property type="entry name" value="Plug_dom"/>
</dbReference>
<feature type="chain" id="PRO_5032902461" evidence="9">
    <location>
        <begin position="20"/>
        <end position="684"/>
    </location>
</feature>
<evidence type="ECO:0000313" key="12">
    <source>
        <dbReference type="Proteomes" id="UP000253998"/>
    </source>
</evidence>
<dbReference type="PROSITE" id="PS52016">
    <property type="entry name" value="TONB_DEPENDENT_REC_3"/>
    <property type="match status" value="1"/>
</dbReference>
<accession>A0A8B2U2X2</accession>
<comment type="caution">
    <text evidence="11">The sequence shown here is derived from an EMBL/GenBank/DDBJ whole genome shotgun (WGS) entry which is preliminary data.</text>
</comment>
<evidence type="ECO:0000256" key="8">
    <source>
        <dbReference type="PROSITE-ProRule" id="PRU01360"/>
    </source>
</evidence>
<evidence type="ECO:0000256" key="9">
    <source>
        <dbReference type="SAM" id="SignalP"/>
    </source>
</evidence>
<evidence type="ECO:0000256" key="2">
    <source>
        <dbReference type="ARBA" id="ARBA00022448"/>
    </source>
</evidence>
<dbReference type="GO" id="GO:0009279">
    <property type="term" value="C:cell outer membrane"/>
    <property type="evidence" value="ECO:0007669"/>
    <property type="project" value="UniProtKB-SubCell"/>
</dbReference>
<dbReference type="InterPro" id="IPR037066">
    <property type="entry name" value="Plug_dom_sf"/>
</dbReference>
<dbReference type="Gene3D" id="2.40.170.20">
    <property type="entry name" value="TonB-dependent receptor, beta-barrel domain"/>
    <property type="match status" value="1"/>
</dbReference>
<dbReference type="CDD" id="cd01347">
    <property type="entry name" value="ligand_gated_channel"/>
    <property type="match status" value="1"/>
</dbReference>
<gene>
    <name evidence="11" type="ORF">DPV83_01280</name>
</gene>
<organism evidence="11 12">
    <name type="scientific">Aggregatibacter segnis</name>
    <dbReference type="NCBI Taxonomy" id="739"/>
    <lineage>
        <taxon>Bacteria</taxon>
        <taxon>Pseudomonadati</taxon>
        <taxon>Pseudomonadota</taxon>
        <taxon>Gammaproteobacteria</taxon>
        <taxon>Pasteurellales</taxon>
        <taxon>Pasteurellaceae</taxon>
        <taxon>Aggregatibacter</taxon>
    </lineage>
</organism>